<organism evidence="1 2">
    <name type="scientific">Dictyobacter aurantiacus</name>
    <dbReference type="NCBI Taxonomy" id="1936993"/>
    <lineage>
        <taxon>Bacteria</taxon>
        <taxon>Bacillati</taxon>
        <taxon>Chloroflexota</taxon>
        <taxon>Ktedonobacteria</taxon>
        <taxon>Ktedonobacterales</taxon>
        <taxon>Dictyobacteraceae</taxon>
        <taxon>Dictyobacter</taxon>
    </lineage>
</organism>
<name>A0A401ZQT8_9CHLR</name>
<evidence type="ECO:0000313" key="1">
    <source>
        <dbReference type="EMBL" id="GCE09144.1"/>
    </source>
</evidence>
<protein>
    <submittedName>
        <fullName evidence="1">Uncharacterized protein</fullName>
    </submittedName>
</protein>
<evidence type="ECO:0000313" key="2">
    <source>
        <dbReference type="Proteomes" id="UP000287224"/>
    </source>
</evidence>
<dbReference type="RefSeq" id="WP_126601579.1">
    <property type="nucleotide sequence ID" value="NZ_BIFQ01000002.1"/>
</dbReference>
<proteinExistence type="predicted"/>
<dbReference type="AlphaFoldDB" id="A0A401ZQT8"/>
<gene>
    <name evidence="1" type="ORF">KDAU_64730</name>
</gene>
<dbReference type="EMBL" id="BIFQ01000002">
    <property type="protein sequence ID" value="GCE09144.1"/>
    <property type="molecule type" value="Genomic_DNA"/>
</dbReference>
<dbReference type="Proteomes" id="UP000287224">
    <property type="component" value="Unassembled WGS sequence"/>
</dbReference>
<accession>A0A401ZQT8</accession>
<keyword evidence="2" id="KW-1185">Reference proteome</keyword>
<reference evidence="2" key="1">
    <citation type="submission" date="2018-12" db="EMBL/GenBank/DDBJ databases">
        <title>Tengunoibacter tsumagoiensis gen. nov., sp. nov., Dictyobacter kobayashii sp. nov., D. alpinus sp. nov., and D. joshuensis sp. nov. and description of Dictyobacteraceae fam. nov. within the order Ktedonobacterales isolated from Tengu-no-mugimeshi.</title>
        <authorList>
            <person name="Wang C.M."/>
            <person name="Zheng Y."/>
            <person name="Sakai Y."/>
            <person name="Toyoda A."/>
            <person name="Minakuchi Y."/>
            <person name="Abe K."/>
            <person name="Yokota A."/>
            <person name="Yabe S."/>
        </authorList>
    </citation>
    <scope>NUCLEOTIDE SEQUENCE [LARGE SCALE GENOMIC DNA]</scope>
    <source>
        <strain evidence="2">S-27</strain>
    </source>
</reference>
<comment type="caution">
    <text evidence="1">The sequence shown here is derived from an EMBL/GenBank/DDBJ whole genome shotgun (WGS) entry which is preliminary data.</text>
</comment>
<sequence>MITPNQSLEEKQLRHPDPRNASILTLVLQQRAIRIDQMMCFITACEGGSQGHRPFPSKSSIHNRIEHLQREGLLNLEQIEQGQPGWIWLTKKGVRMLGSTAPWKRPGRHVLPFLSASNAIRLLLTEQYPQATWRSRQQLKEAATKPRESLLPTAELLTDSGQRIAIHVMIRLVGTDEQVVMHICEQLAHNTDDGTPYYTALWYYASGKEEQRLRTARAIVAALTTQAIARKISIISSPFQPHQRWNHPHLAVQTHPCSGNDNACISMRKGEKP</sequence>